<keyword evidence="1 3" id="KW-0732">Signal</keyword>
<dbReference type="CDD" id="cd22191">
    <property type="entry name" value="DPBB_RlpA_EXP_N-like"/>
    <property type="match status" value="1"/>
</dbReference>
<dbReference type="HOGENOM" id="CLU_046371_0_0_1"/>
<dbReference type="EMBL" id="KN835250">
    <property type="protein sequence ID" value="KIK42025.1"/>
    <property type="molecule type" value="Genomic_DNA"/>
</dbReference>
<evidence type="ECO:0000259" key="4">
    <source>
        <dbReference type="Pfam" id="PF03330"/>
    </source>
</evidence>
<feature type="signal peptide" evidence="3">
    <location>
        <begin position="1"/>
        <end position="20"/>
    </location>
</feature>
<reference evidence="6" key="2">
    <citation type="submission" date="2015-01" db="EMBL/GenBank/DDBJ databases">
        <title>Evolutionary Origins and Diversification of the Mycorrhizal Mutualists.</title>
        <authorList>
            <consortium name="DOE Joint Genome Institute"/>
            <consortium name="Mycorrhizal Genomics Consortium"/>
            <person name="Kohler A."/>
            <person name="Kuo A."/>
            <person name="Nagy L.G."/>
            <person name="Floudas D."/>
            <person name="Copeland A."/>
            <person name="Barry K.W."/>
            <person name="Cichocki N."/>
            <person name="Veneault-Fourrey C."/>
            <person name="LaButti K."/>
            <person name="Lindquist E.A."/>
            <person name="Lipzen A."/>
            <person name="Lundell T."/>
            <person name="Morin E."/>
            <person name="Murat C."/>
            <person name="Riley R."/>
            <person name="Ohm R."/>
            <person name="Sun H."/>
            <person name="Tunlid A."/>
            <person name="Henrissat B."/>
            <person name="Grigoriev I.V."/>
            <person name="Hibbett D.S."/>
            <person name="Martin F."/>
        </authorList>
    </citation>
    <scope>NUCLEOTIDE SEQUENCE [LARGE SCALE GENOMIC DNA]</scope>
    <source>
        <strain evidence="6">UH-Slu-Lm8-n1</strain>
    </source>
</reference>
<dbReference type="InterPro" id="IPR009009">
    <property type="entry name" value="RlpA-like_DPBB"/>
</dbReference>
<evidence type="ECO:0000256" key="3">
    <source>
        <dbReference type="SAM" id="SignalP"/>
    </source>
</evidence>
<dbReference type="InterPro" id="IPR036908">
    <property type="entry name" value="RlpA-like_sf"/>
</dbReference>
<dbReference type="Proteomes" id="UP000054485">
    <property type="component" value="Unassembled WGS sequence"/>
</dbReference>
<dbReference type="SUPFAM" id="SSF50685">
    <property type="entry name" value="Barwin-like endoglucanases"/>
    <property type="match status" value="1"/>
</dbReference>
<feature type="compositionally biased region" description="Low complexity" evidence="2">
    <location>
        <begin position="107"/>
        <end position="187"/>
    </location>
</feature>
<dbReference type="OrthoDB" id="406505at2759"/>
<dbReference type="AlphaFoldDB" id="A0A0C9ZW82"/>
<feature type="domain" description="RlpA-like protein double-psi beta-barrel" evidence="4">
    <location>
        <begin position="234"/>
        <end position="289"/>
    </location>
</feature>
<dbReference type="STRING" id="930992.A0A0C9ZW82"/>
<evidence type="ECO:0000256" key="2">
    <source>
        <dbReference type="SAM" id="MobiDB-lite"/>
    </source>
</evidence>
<dbReference type="PANTHER" id="PTHR31836:SF24">
    <property type="entry name" value="RLPA-LIKE PROTEIN DOUBLE-PSI BETA-BARREL DOMAIN-CONTAINING PROTEIN"/>
    <property type="match status" value="1"/>
</dbReference>
<gene>
    <name evidence="5" type="ORF">CY34DRAFT_805387</name>
</gene>
<organism evidence="5 6">
    <name type="scientific">Suillus luteus UH-Slu-Lm8-n1</name>
    <dbReference type="NCBI Taxonomy" id="930992"/>
    <lineage>
        <taxon>Eukaryota</taxon>
        <taxon>Fungi</taxon>
        <taxon>Dikarya</taxon>
        <taxon>Basidiomycota</taxon>
        <taxon>Agaricomycotina</taxon>
        <taxon>Agaricomycetes</taxon>
        <taxon>Agaricomycetidae</taxon>
        <taxon>Boletales</taxon>
        <taxon>Suillineae</taxon>
        <taxon>Suillaceae</taxon>
        <taxon>Suillus</taxon>
    </lineage>
</organism>
<dbReference type="Gene3D" id="2.40.40.10">
    <property type="entry name" value="RlpA-like domain"/>
    <property type="match status" value="1"/>
</dbReference>
<feature type="region of interest" description="Disordered" evidence="2">
    <location>
        <begin position="101"/>
        <end position="187"/>
    </location>
</feature>
<evidence type="ECO:0000313" key="5">
    <source>
        <dbReference type="EMBL" id="KIK42025.1"/>
    </source>
</evidence>
<dbReference type="Pfam" id="PF03330">
    <property type="entry name" value="DPBB_1"/>
    <property type="match status" value="1"/>
</dbReference>
<dbReference type="InterPro" id="IPR051477">
    <property type="entry name" value="Expansin_CellWall"/>
</dbReference>
<evidence type="ECO:0000256" key="1">
    <source>
        <dbReference type="ARBA" id="ARBA00022729"/>
    </source>
</evidence>
<sequence>MISPFATLALSLIATSAVSALYVPRATAPKGWDTVALESYDTYHCRYLALQCQNQHNTQFFADCCHPLAANESVSALPAQCQMPTGVSCSNGVLVSVATTDDGCGEPSSTPASSAPTSSSSSAAVKSTPAYSSSSTTVKSTPTPTPTPSSSSVPVNVAPAPTTSHTSTHTSSSAVASTTAPSTGSSDSSLNYGGFATYFYQNGNAGACGTVHSDSDFICAMDQTRYGNSGNASPLCGQQVQITNENNGNTVTVTIADDCPTCANENSIDLSVAAFQALDNLSVGDLPIKWKFL</sequence>
<protein>
    <recommendedName>
        <fullName evidence="4">RlpA-like protein double-psi beta-barrel domain-containing protein</fullName>
    </recommendedName>
</protein>
<evidence type="ECO:0000313" key="6">
    <source>
        <dbReference type="Proteomes" id="UP000054485"/>
    </source>
</evidence>
<keyword evidence="6" id="KW-1185">Reference proteome</keyword>
<feature type="chain" id="PRO_5002223835" description="RlpA-like protein double-psi beta-barrel domain-containing protein" evidence="3">
    <location>
        <begin position="21"/>
        <end position="293"/>
    </location>
</feature>
<dbReference type="PANTHER" id="PTHR31836">
    <property type="match status" value="1"/>
</dbReference>
<reference evidence="5 6" key="1">
    <citation type="submission" date="2014-04" db="EMBL/GenBank/DDBJ databases">
        <authorList>
            <consortium name="DOE Joint Genome Institute"/>
            <person name="Kuo A."/>
            <person name="Ruytinx J."/>
            <person name="Rineau F."/>
            <person name="Colpaert J."/>
            <person name="Kohler A."/>
            <person name="Nagy L.G."/>
            <person name="Floudas D."/>
            <person name="Copeland A."/>
            <person name="Barry K.W."/>
            <person name="Cichocki N."/>
            <person name="Veneault-Fourrey C."/>
            <person name="LaButti K."/>
            <person name="Lindquist E.A."/>
            <person name="Lipzen A."/>
            <person name="Lundell T."/>
            <person name="Morin E."/>
            <person name="Murat C."/>
            <person name="Sun H."/>
            <person name="Tunlid A."/>
            <person name="Henrissat B."/>
            <person name="Grigoriev I.V."/>
            <person name="Hibbett D.S."/>
            <person name="Martin F."/>
            <person name="Nordberg H.P."/>
            <person name="Cantor M.N."/>
            <person name="Hua S.X."/>
        </authorList>
    </citation>
    <scope>NUCLEOTIDE SEQUENCE [LARGE SCALE GENOMIC DNA]</scope>
    <source>
        <strain evidence="5 6">UH-Slu-Lm8-n1</strain>
    </source>
</reference>
<proteinExistence type="predicted"/>
<accession>A0A0C9ZW82</accession>
<name>A0A0C9ZW82_9AGAM</name>
<dbReference type="InParanoid" id="A0A0C9ZW82"/>